<dbReference type="CDD" id="cd05402">
    <property type="entry name" value="NT_PAP_TUTase"/>
    <property type="match status" value="1"/>
</dbReference>
<dbReference type="InterPro" id="IPR002058">
    <property type="entry name" value="PAP_assoc"/>
</dbReference>
<dbReference type="SUPFAM" id="SSF81301">
    <property type="entry name" value="Nucleotidyltransferase"/>
    <property type="match status" value="1"/>
</dbReference>
<keyword evidence="1" id="KW-0479">Metal-binding</keyword>
<feature type="domain" description="Poly(A) RNA polymerase mitochondrial-like central palm" evidence="5">
    <location>
        <begin position="836"/>
        <end position="935"/>
    </location>
</feature>
<reference evidence="6" key="1">
    <citation type="submission" date="2021-01" db="EMBL/GenBank/DDBJ databases">
        <title>Adiantum capillus-veneris genome.</title>
        <authorList>
            <person name="Fang Y."/>
            <person name="Liao Q."/>
        </authorList>
    </citation>
    <scope>NUCLEOTIDE SEQUENCE</scope>
    <source>
        <strain evidence="6">H3</strain>
        <tissue evidence="6">Leaf</tissue>
    </source>
</reference>
<dbReference type="InterPro" id="IPR045862">
    <property type="entry name" value="Trf4-like"/>
</dbReference>
<feature type="region of interest" description="Disordered" evidence="3">
    <location>
        <begin position="186"/>
        <end position="207"/>
    </location>
</feature>
<evidence type="ECO:0000256" key="2">
    <source>
        <dbReference type="ARBA" id="ARBA00022842"/>
    </source>
</evidence>
<feature type="compositionally biased region" description="Polar residues" evidence="3">
    <location>
        <begin position="22"/>
        <end position="34"/>
    </location>
</feature>
<name>A0A9D4ZMJ9_ADICA</name>
<dbReference type="Pfam" id="PF22600">
    <property type="entry name" value="MTPAP-like_central"/>
    <property type="match status" value="1"/>
</dbReference>
<feature type="region of interest" description="Disordered" evidence="3">
    <location>
        <begin position="609"/>
        <end position="636"/>
    </location>
</feature>
<feature type="region of interest" description="Disordered" evidence="3">
    <location>
        <begin position="22"/>
        <end position="140"/>
    </location>
</feature>
<feature type="compositionally biased region" description="Basic and acidic residues" evidence="3">
    <location>
        <begin position="458"/>
        <end position="470"/>
    </location>
</feature>
<proteinExistence type="predicted"/>
<dbReference type="GO" id="GO:0046872">
    <property type="term" value="F:metal ion binding"/>
    <property type="evidence" value="ECO:0007669"/>
    <property type="project" value="UniProtKB-KW"/>
</dbReference>
<dbReference type="Proteomes" id="UP000886520">
    <property type="component" value="Chromosome 4"/>
</dbReference>
<feature type="compositionally biased region" description="Basic residues" evidence="3">
    <location>
        <begin position="95"/>
        <end position="108"/>
    </location>
</feature>
<dbReference type="GO" id="GO:0003729">
    <property type="term" value="F:mRNA binding"/>
    <property type="evidence" value="ECO:0007669"/>
    <property type="project" value="TreeGrafter"/>
</dbReference>
<dbReference type="OrthoDB" id="273917at2759"/>
<evidence type="ECO:0000259" key="5">
    <source>
        <dbReference type="Pfam" id="PF22600"/>
    </source>
</evidence>
<organism evidence="6 7">
    <name type="scientific">Adiantum capillus-veneris</name>
    <name type="common">Maidenhair fern</name>
    <dbReference type="NCBI Taxonomy" id="13818"/>
    <lineage>
        <taxon>Eukaryota</taxon>
        <taxon>Viridiplantae</taxon>
        <taxon>Streptophyta</taxon>
        <taxon>Embryophyta</taxon>
        <taxon>Tracheophyta</taxon>
        <taxon>Polypodiopsida</taxon>
        <taxon>Polypodiidae</taxon>
        <taxon>Polypodiales</taxon>
        <taxon>Pteridineae</taxon>
        <taxon>Pteridaceae</taxon>
        <taxon>Vittarioideae</taxon>
        <taxon>Adiantum</taxon>
    </lineage>
</organism>
<dbReference type="GO" id="GO:1990817">
    <property type="term" value="F:poly(A) RNA polymerase activity"/>
    <property type="evidence" value="ECO:0007669"/>
    <property type="project" value="InterPro"/>
</dbReference>
<dbReference type="GO" id="GO:0043634">
    <property type="term" value="P:polyadenylation-dependent ncRNA catabolic process"/>
    <property type="evidence" value="ECO:0007669"/>
    <property type="project" value="TreeGrafter"/>
</dbReference>
<dbReference type="PANTHER" id="PTHR23092:SF48">
    <property type="entry name" value="NUCLEOTIDYLTRANSFERASE FAMILY PROTEIN"/>
    <property type="match status" value="1"/>
</dbReference>
<feature type="compositionally biased region" description="Basic and acidic residues" evidence="3">
    <location>
        <begin position="615"/>
        <end position="630"/>
    </location>
</feature>
<feature type="compositionally biased region" description="Pro residues" evidence="3">
    <location>
        <begin position="679"/>
        <end position="700"/>
    </location>
</feature>
<comment type="caution">
    <text evidence="6">The sequence shown here is derived from an EMBL/GenBank/DDBJ whole genome shotgun (WGS) entry which is preliminary data.</text>
</comment>
<evidence type="ECO:0000256" key="1">
    <source>
        <dbReference type="ARBA" id="ARBA00022723"/>
    </source>
</evidence>
<accession>A0A9D4ZMJ9</accession>
<evidence type="ECO:0008006" key="8">
    <source>
        <dbReference type="Google" id="ProtNLM"/>
    </source>
</evidence>
<keyword evidence="2" id="KW-0460">Magnesium</keyword>
<dbReference type="SUPFAM" id="SSF81631">
    <property type="entry name" value="PAP/OAS1 substrate-binding domain"/>
    <property type="match status" value="1"/>
</dbReference>
<feature type="region of interest" description="Disordered" evidence="3">
    <location>
        <begin position="656"/>
        <end position="723"/>
    </location>
</feature>
<feature type="compositionally biased region" description="Basic and acidic residues" evidence="3">
    <location>
        <begin position="81"/>
        <end position="94"/>
    </location>
</feature>
<dbReference type="GO" id="GO:0031499">
    <property type="term" value="C:TRAMP complex"/>
    <property type="evidence" value="ECO:0007669"/>
    <property type="project" value="TreeGrafter"/>
</dbReference>
<feature type="domain" description="PAP-associated" evidence="4">
    <location>
        <begin position="1061"/>
        <end position="1114"/>
    </location>
</feature>
<dbReference type="Pfam" id="PF03828">
    <property type="entry name" value="PAP_assoc"/>
    <property type="match status" value="1"/>
</dbReference>
<feature type="region of interest" description="Disordered" evidence="3">
    <location>
        <begin position="458"/>
        <end position="479"/>
    </location>
</feature>
<dbReference type="GO" id="GO:0005730">
    <property type="term" value="C:nucleolus"/>
    <property type="evidence" value="ECO:0007669"/>
    <property type="project" value="TreeGrafter"/>
</dbReference>
<protein>
    <recommendedName>
        <fullName evidence="8">Polymerase nucleotidyl transferase domain-containing protein</fullName>
    </recommendedName>
</protein>
<dbReference type="InterPro" id="IPR043519">
    <property type="entry name" value="NT_sf"/>
</dbReference>
<feature type="region of interest" description="Disordered" evidence="3">
    <location>
        <begin position="946"/>
        <end position="969"/>
    </location>
</feature>
<keyword evidence="7" id="KW-1185">Reference proteome</keyword>
<evidence type="ECO:0000313" key="6">
    <source>
        <dbReference type="EMBL" id="KAI5081218.1"/>
    </source>
</evidence>
<dbReference type="EMBL" id="JABFUD020000004">
    <property type="protein sequence ID" value="KAI5081218.1"/>
    <property type="molecule type" value="Genomic_DNA"/>
</dbReference>
<evidence type="ECO:0000313" key="7">
    <source>
        <dbReference type="Proteomes" id="UP000886520"/>
    </source>
</evidence>
<feature type="compositionally biased region" description="Basic and acidic residues" evidence="3">
    <location>
        <begin position="656"/>
        <end position="677"/>
    </location>
</feature>
<dbReference type="AlphaFoldDB" id="A0A9D4ZMJ9"/>
<feature type="compositionally biased region" description="Polar residues" evidence="3">
    <location>
        <begin position="188"/>
        <end position="207"/>
    </location>
</feature>
<sequence>MFRGFSSRRSFAKHMELLNYSRHSTSESCSSQAAQLKAKKEGRRKKSRTSEQNSRKMNSDEVAAGLLHPEEIPNSATFDLNKLEGEHEKKEKSRAGKCKPSKKKRHARERLSESNGARQSEEARVSPGSTCEEEVKSSYKESDIVKMSEFLLADNKSKEVPAFQALKAHDHHSSNVDLLSQHIDARECNQSSSSNIEPSKAQENADNSCKVDEGLYGQEVGSPDKGIESHSLAENSSKQATSICCPSGEFSGVKNEGTVKAIADTRPLIDVASTNLGKRCSGIEGSDTQNVHPSQNNFYHTSCLSRSFFSSHTSRERYWESVRSHSINSKSSTLGFSTAHEWPGSFQVHFSRGRSHVISPATERLHLDVGRNWQQRLQASFMALRSPIVKVQPATLPNQKWSNNMQANVKSSDCAPMFSPGYAANRTYPFGFREEAAALQSAFPMPFASPDLSILARSQDDVRHDDRTPDDTDYDESNYFSGDFDDHEGYIISEEENERQLLDMETQGEGDYNQYFGGGVMFWNTADYAGTGYSRPPSLSSEDSSWARHEADLSVVLDDIMGFPAIPSSYTNVANPGMASTSPPPPTYHSGFEHGVPLSVDDFGKFCPLSSAPSKKPEDEISPSDLRKGGTIDGATPDLVSIPFLRPIIVVRDPQDSIRHHEARSPHVPQRRRELPWQRRPPSPVLRCVPPSPPPPPPSPVSEFGKRKGLTTARSGSSSPRRWGLANSFQKEEQDVPFVLSEVLESAWGKRSMRETASIHPISGSLLRERLFTIPPLAVEKEHPDIALPMQTTLLFNSDSSLQLAITRLHNILHKEIEGFCKQVAAENLLRKPSISTAIDKVTHAMQVLWPRSRLKVFGSTATGLALPRSDVDLVVCLPPVRNLEPIKEAGILEGRNGIKETCLQHAARYLADQDWVKSDTLKTIENTTIPIIMLVAHVSPHSYSASDSGNSLEEAHADGGKGSFEEGNGPWGGSVDREFVRLDISFEAPSHTGLRTAELVRELTAQFPAITPLALVLKQFLTDRSLDHPYTGGLSSYCLVILITRFLQHQHHLGCPFQQNLGRLLMDFLHFFGCVFDPRRMGICIRRGGTYVSRDRGHSIDPLHIEDPLYPTNNVGRNCFRILQCVKAFADAYSYIEKALVDFKDNNWKISADIQQPEEYMIHARRNRRLAGADHDDLYCLAGRWLLAESECWWTDAWHQSVSLEECKRNPLDEDEGRP</sequence>
<gene>
    <name evidence="6" type="ORF">GOP47_0004401</name>
</gene>
<evidence type="ECO:0000256" key="3">
    <source>
        <dbReference type="SAM" id="MobiDB-lite"/>
    </source>
</evidence>
<dbReference type="PANTHER" id="PTHR23092">
    <property type="entry name" value="POLY(A) RNA POLYMERASE"/>
    <property type="match status" value="1"/>
</dbReference>
<dbReference type="InterPro" id="IPR054708">
    <property type="entry name" value="MTPAP-like_central"/>
</dbReference>
<dbReference type="GO" id="GO:0031123">
    <property type="term" value="P:RNA 3'-end processing"/>
    <property type="evidence" value="ECO:0007669"/>
    <property type="project" value="TreeGrafter"/>
</dbReference>
<evidence type="ECO:0000259" key="4">
    <source>
        <dbReference type="Pfam" id="PF03828"/>
    </source>
</evidence>
<dbReference type="Gene3D" id="3.30.460.10">
    <property type="entry name" value="Beta Polymerase, domain 2"/>
    <property type="match status" value="1"/>
</dbReference>
<dbReference type="Gene3D" id="1.10.1410.10">
    <property type="match status" value="1"/>
</dbReference>